<protein>
    <submittedName>
        <fullName evidence="1">Uncharacterized protein</fullName>
    </submittedName>
</protein>
<organism evidence="1 2">
    <name type="scientific">Prorocentrum cordatum</name>
    <dbReference type="NCBI Taxonomy" id="2364126"/>
    <lineage>
        <taxon>Eukaryota</taxon>
        <taxon>Sar</taxon>
        <taxon>Alveolata</taxon>
        <taxon>Dinophyceae</taxon>
        <taxon>Prorocentrales</taxon>
        <taxon>Prorocentraceae</taxon>
        <taxon>Prorocentrum</taxon>
    </lineage>
</organism>
<evidence type="ECO:0000313" key="2">
    <source>
        <dbReference type="Proteomes" id="UP001189429"/>
    </source>
</evidence>
<gene>
    <name evidence="1" type="ORF">PCOR1329_LOCUS46883</name>
</gene>
<sequence length="657" mass="69505">MTADGAALVAGAGRSSKAGKSIYEFNLTETAILSAKQIVSQLDDDTNMDERVSFLKKAKARLAALQGRMSDKVMPVYTDIEFHSQMSGQSRTGLDVFEELKNVESKLTMHVPLIEVGAAKGVTEDMIVGALNGIAADCFPTGLITRCWVPLAKLHADAGKCEMALNCCVNGDRVPKALFDRAETSVKTKIQELVVAEVTIEILRKDDNVSNAQAALKGIMGSLIDAALREDVQDLVCIALVTEAACHEDIEKAFAVKNKLKDTVGQNKSRFARLLRAFPTEIMLLDQVLTRGIIAKVAACVVPLITELRNCIRHVANADIDPGDVEKARAATARFTGCALADAKATGLARIADTDHIARATSFLAHLDANVKLLTAGLTDMATMQLDVLDATTTALAELAIKGIDSAVGLDAGLLNLISRCDAAFKNDLVGTISDKCKQLLIASPLFKRTRHIAIAMQRLAPVSLEEAMVNATDETVIITDEIMQTASAAVANFRMLVQHDEMEVSNCAGDGSAKLTADAIARPPWVFKLKQRPAVVTPALEDADTTDGDASASGLAAISSHLDSTKAADATMTQIAEFASRCNGLSDALATMAGDAVGARRAALGSDKACLLDVLRDFLGAMAAHVEAVAGVFISSVGRPPHDAIAKCTKPGDVLD</sequence>
<dbReference type="Proteomes" id="UP001189429">
    <property type="component" value="Unassembled WGS sequence"/>
</dbReference>
<dbReference type="EMBL" id="CAUYUJ010015641">
    <property type="protein sequence ID" value="CAK0856501.1"/>
    <property type="molecule type" value="Genomic_DNA"/>
</dbReference>
<comment type="caution">
    <text evidence="1">The sequence shown here is derived from an EMBL/GenBank/DDBJ whole genome shotgun (WGS) entry which is preliminary data.</text>
</comment>
<feature type="non-terminal residue" evidence="1">
    <location>
        <position position="657"/>
    </location>
</feature>
<accession>A0ABN9UB03</accession>
<name>A0ABN9UB03_9DINO</name>
<proteinExistence type="predicted"/>
<keyword evidence="2" id="KW-1185">Reference proteome</keyword>
<evidence type="ECO:0000313" key="1">
    <source>
        <dbReference type="EMBL" id="CAK0856501.1"/>
    </source>
</evidence>
<reference evidence="1" key="1">
    <citation type="submission" date="2023-10" db="EMBL/GenBank/DDBJ databases">
        <authorList>
            <person name="Chen Y."/>
            <person name="Shah S."/>
            <person name="Dougan E. K."/>
            <person name="Thang M."/>
            <person name="Chan C."/>
        </authorList>
    </citation>
    <scope>NUCLEOTIDE SEQUENCE [LARGE SCALE GENOMIC DNA]</scope>
</reference>